<evidence type="ECO:0000259" key="1">
    <source>
        <dbReference type="PROSITE" id="PS51733"/>
    </source>
</evidence>
<dbReference type="Proteomes" id="UP000612456">
    <property type="component" value="Unassembled WGS sequence"/>
</dbReference>
<dbReference type="AlphaFoldDB" id="A0A916ZHG7"/>
<dbReference type="RefSeq" id="WP_188998852.1">
    <property type="nucleotide sequence ID" value="NZ_BMHP01000008.1"/>
</dbReference>
<dbReference type="PROSITE" id="PS51733">
    <property type="entry name" value="BPL_LPL_CATALYTIC"/>
    <property type="match status" value="1"/>
</dbReference>
<accession>A0A916ZHG7</accession>
<dbReference type="InterPro" id="IPR045864">
    <property type="entry name" value="aa-tRNA-synth_II/BPL/LPL"/>
</dbReference>
<evidence type="ECO:0000313" key="2">
    <source>
        <dbReference type="EMBL" id="GGD96197.1"/>
    </source>
</evidence>
<dbReference type="GO" id="GO:0009249">
    <property type="term" value="P:protein lipoylation"/>
    <property type="evidence" value="ECO:0007669"/>
    <property type="project" value="UniProtKB-ARBA"/>
</dbReference>
<sequence length="283" mass="30788">MSENEWDWARGIVLLDRTNEAAKQDISYPFALDELIGRETGDGGPSVCHLWRHPRAFVIGSRDSRLPGAAQAVRLLQEEGYSTLVRHSGGAAVPLDTGVVNVSLILPGQGVHGQDIYRDFDRMYALIRTAVASLGAEAHKGEVQGSYCPGDYDLHIQGLKFCGIAQRRQLRATIIQAFVLAEGPAQARARRVRAFYEQAALGAEPGSYPLIEDDRMTSLEEGLGLGESGARAFTQAVHEVLQAGRSPQEAAASAGLFRMPEENALQSMCEQLKQRYAVPEAGR</sequence>
<dbReference type="Gene3D" id="3.30.930.10">
    <property type="entry name" value="Bira Bifunctional Protein, Domain 2"/>
    <property type="match status" value="1"/>
</dbReference>
<dbReference type="PANTHER" id="PTHR43679">
    <property type="entry name" value="OCTANOYLTRANSFERASE LIPM-RELATED"/>
    <property type="match status" value="1"/>
</dbReference>
<organism evidence="2 3">
    <name type="scientific">Paenibacillus nasutitermitis</name>
    <dbReference type="NCBI Taxonomy" id="1652958"/>
    <lineage>
        <taxon>Bacteria</taxon>
        <taxon>Bacillati</taxon>
        <taxon>Bacillota</taxon>
        <taxon>Bacilli</taxon>
        <taxon>Bacillales</taxon>
        <taxon>Paenibacillaceae</taxon>
        <taxon>Paenibacillus</taxon>
    </lineage>
</organism>
<dbReference type="SUPFAM" id="SSF55681">
    <property type="entry name" value="Class II aaRS and biotin synthetases"/>
    <property type="match status" value="1"/>
</dbReference>
<protein>
    <recommendedName>
        <fullName evidence="1">BPL/LPL catalytic domain-containing protein</fullName>
    </recommendedName>
</protein>
<feature type="domain" description="BPL/LPL catalytic" evidence="1">
    <location>
        <begin position="42"/>
        <end position="227"/>
    </location>
</feature>
<proteinExistence type="predicted"/>
<dbReference type="EMBL" id="BMHP01000008">
    <property type="protein sequence ID" value="GGD96197.1"/>
    <property type="molecule type" value="Genomic_DNA"/>
</dbReference>
<reference evidence="2" key="1">
    <citation type="journal article" date="2014" name="Int. J. Syst. Evol. Microbiol.">
        <title>Complete genome sequence of Corynebacterium casei LMG S-19264T (=DSM 44701T), isolated from a smear-ripened cheese.</title>
        <authorList>
            <consortium name="US DOE Joint Genome Institute (JGI-PGF)"/>
            <person name="Walter F."/>
            <person name="Albersmeier A."/>
            <person name="Kalinowski J."/>
            <person name="Ruckert C."/>
        </authorList>
    </citation>
    <scope>NUCLEOTIDE SEQUENCE</scope>
    <source>
        <strain evidence="2">CGMCC 1.15178</strain>
    </source>
</reference>
<dbReference type="Pfam" id="PF21948">
    <property type="entry name" value="LplA-B_cat"/>
    <property type="match status" value="1"/>
</dbReference>
<dbReference type="GO" id="GO:0140096">
    <property type="term" value="F:catalytic activity, acting on a protein"/>
    <property type="evidence" value="ECO:0007669"/>
    <property type="project" value="UniProtKB-ARBA"/>
</dbReference>
<gene>
    <name evidence="2" type="ORF">GCM10010911_63600</name>
</gene>
<reference evidence="2" key="2">
    <citation type="submission" date="2020-09" db="EMBL/GenBank/DDBJ databases">
        <authorList>
            <person name="Sun Q."/>
            <person name="Zhou Y."/>
        </authorList>
    </citation>
    <scope>NUCLEOTIDE SEQUENCE</scope>
    <source>
        <strain evidence="2">CGMCC 1.15178</strain>
    </source>
</reference>
<name>A0A916ZHG7_9BACL</name>
<dbReference type="InterPro" id="IPR004143">
    <property type="entry name" value="BPL_LPL_catalytic"/>
</dbReference>
<dbReference type="GO" id="GO:0016740">
    <property type="term" value="F:transferase activity"/>
    <property type="evidence" value="ECO:0007669"/>
    <property type="project" value="UniProtKB-ARBA"/>
</dbReference>
<evidence type="ECO:0000313" key="3">
    <source>
        <dbReference type="Proteomes" id="UP000612456"/>
    </source>
</evidence>
<comment type="caution">
    <text evidence="2">The sequence shown here is derived from an EMBL/GenBank/DDBJ whole genome shotgun (WGS) entry which is preliminary data.</text>
</comment>
<dbReference type="PANTHER" id="PTHR43679:SF2">
    <property type="entry name" value="OCTANOYL-[GCVH]:PROTEIN N-OCTANOYLTRANSFERASE"/>
    <property type="match status" value="1"/>
</dbReference>
<dbReference type="InterPro" id="IPR050664">
    <property type="entry name" value="Octanoyltrans_LipM/LipL"/>
</dbReference>
<keyword evidence="3" id="KW-1185">Reference proteome</keyword>